<dbReference type="InterPro" id="IPR012337">
    <property type="entry name" value="RNaseH-like_sf"/>
</dbReference>
<dbReference type="AlphaFoldDB" id="A0A835DJU2"/>
<name>A0A835DJU2_TETSI</name>
<gene>
    <name evidence="2" type="ORF">HHK36_008206</name>
</gene>
<evidence type="ECO:0000313" key="3">
    <source>
        <dbReference type="Proteomes" id="UP000655225"/>
    </source>
</evidence>
<sequence>MFDVTCSILKNIIKDKSSYSQRGDTDAAYDSITSFEFFFILHFIQEIMRIIDNLFQVLQNQFQDILNALDLVSNTKVLIQELRECGWDPLLEKVTSFCNQYDISIPDMNACYAAGRGRFRHQQDHITIGHYYRFDIFTIAIDSQLQELNSRFNEHTVELLILSSALDPRDGYRSFKIDDIYNLADKFYPRDFSEQENIHLRYQLRHYELDVPQHPELQNILTISELCQGLARIGKSTIYPLVDRLIRLVLTLPISTTTTKRAFSVMKIVKTRLRNKMKDEYLANNLVVHIEKEIIEKFTIESIIDDYYSMKERQAQLQ</sequence>
<reference evidence="2 3" key="1">
    <citation type="submission" date="2020-04" db="EMBL/GenBank/DDBJ databases">
        <title>Plant Genome Project.</title>
        <authorList>
            <person name="Zhang R.-G."/>
        </authorList>
    </citation>
    <scope>NUCLEOTIDE SEQUENCE [LARGE SCALE GENOMIC DNA]</scope>
    <source>
        <strain evidence="2">YNK0</strain>
        <tissue evidence="2">Leaf</tissue>
    </source>
</reference>
<organism evidence="2 3">
    <name type="scientific">Tetracentron sinense</name>
    <name type="common">Spur-leaf</name>
    <dbReference type="NCBI Taxonomy" id="13715"/>
    <lineage>
        <taxon>Eukaryota</taxon>
        <taxon>Viridiplantae</taxon>
        <taxon>Streptophyta</taxon>
        <taxon>Embryophyta</taxon>
        <taxon>Tracheophyta</taxon>
        <taxon>Spermatophyta</taxon>
        <taxon>Magnoliopsida</taxon>
        <taxon>Trochodendrales</taxon>
        <taxon>Trochodendraceae</taxon>
        <taxon>Tetracentron</taxon>
    </lineage>
</organism>
<evidence type="ECO:0000313" key="2">
    <source>
        <dbReference type="EMBL" id="KAF8406126.1"/>
    </source>
</evidence>
<accession>A0A835DJU2</accession>
<dbReference type="PANTHER" id="PTHR11697:SF230">
    <property type="entry name" value="ZINC FINGER, MYM DOMAIN CONTAINING 1"/>
    <property type="match status" value="1"/>
</dbReference>
<dbReference type="SUPFAM" id="SSF53098">
    <property type="entry name" value="Ribonuclease H-like"/>
    <property type="match status" value="1"/>
</dbReference>
<dbReference type="EMBL" id="JABCRI010000005">
    <property type="protein sequence ID" value="KAF8406126.1"/>
    <property type="molecule type" value="Genomic_DNA"/>
</dbReference>
<dbReference type="InterPro" id="IPR055298">
    <property type="entry name" value="AtLOH3-like"/>
</dbReference>
<dbReference type="GO" id="GO:0046983">
    <property type="term" value="F:protein dimerization activity"/>
    <property type="evidence" value="ECO:0007669"/>
    <property type="project" value="InterPro"/>
</dbReference>
<dbReference type="Pfam" id="PF05699">
    <property type="entry name" value="Dimer_Tnp_hAT"/>
    <property type="match status" value="1"/>
</dbReference>
<proteinExistence type="predicted"/>
<feature type="domain" description="HAT C-terminal dimerisation" evidence="1">
    <location>
        <begin position="235"/>
        <end position="293"/>
    </location>
</feature>
<comment type="caution">
    <text evidence="2">The sequence shown here is derived from an EMBL/GenBank/DDBJ whole genome shotgun (WGS) entry which is preliminary data.</text>
</comment>
<keyword evidence="3" id="KW-1185">Reference proteome</keyword>
<protein>
    <recommendedName>
        <fullName evidence="1">HAT C-terminal dimerisation domain-containing protein</fullName>
    </recommendedName>
</protein>
<dbReference type="InterPro" id="IPR008906">
    <property type="entry name" value="HATC_C_dom"/>
</dbReference>
<dbReference type="PANTHER" id="PTHR11697">
    <property type="entry name" value="GENERAL TRANSCRIPTION FACTOR 2-RELATED ZINC FINGER PROTEIN"/>
    <property type="match status" value="1"/>
</dbReference>
<dbReference type="OMA" id="PHINASY"/>
<dbReference type="OrthoDB" id="118159at2759"/>
<dbReference type="Proteomes" id="UP000655225">
    <property type="component" value="Unassembled WGS sequence"/>
</dbReference>
<evidence type="ECO:0000259" key="1">
    <source>
        <dbReference type="Pfam" id="PF05699"/>
    </source>
</evidence>